<dbReference type="FunFam" id="3.30.40.10:FF:000038">
    <property type="entry name" value="E3 ubiquitin-protein ligase listerin"/>
    <property type="match status" value="1"/>
</dbReference>
<evidence type="ECO:0000256" key="13">
    <source>
        <dbReference type="ARBA" id="ARBA00022833"/>
    </source>
</evidence>
<reference evidence="18 19" key="1">
    <citation type="journal article" date="2024" name="Nat. Commun.">
        <title>Phylogenomics reveals the evolutionary origins of lichenization in chlorophyte algae.</title>
        <authorList>
            <person name="Puginier C."/>
            <person name="Libourel C."/>
            <person name="Otte J."/>
            <person name="Skaloud P."/>
            <person name="Haon M."/>
            <person name="Grisel S."/>
            <person name="Petersen M."/>
            <person name="Berrin J.G."/>
            <person name="Delaux P.M."/>
            <person name="Dal Grande F."/>
            <person name="Keller J."/>
        </authorList>
    </citation>
    <scope>NUCLEOTIDE SEQUENCE [LARGE SCALE GENOMIC DNA]</scope>
    <source>
        <strain evidence="18 19">SAG 2043</strain>
    </source>
</reference>
<evidence type="ECO:0000256" key="4">
    <source>
        <dbReference type="ARBA" id="ARBA00007997"/>
    </source>
</evidence>
<evidence type="ECO:0000256" key="1">
    <source>
        <dbReference type="ARBA" id="ARBA00000900"/>
    </source>
</evidence>
<evidence type="ECO:0000256" key="12">
    <source>
        <dbReference type="ARBA" id="ARBA00022786"/>
    </source>
</evidence>
<dbReference type="EMBL" id="JALJOR010000007">
    <property type="protein sequence ID" value="KAK9814167.1"/>
    <property type="molecule type" value="Genomic_DNA"/>
</dbReference>
<protein>
    <recommendedName>
        <fullName evidence="6 15">E3 ubiquitin-protein ligase listerin</fullName>
        <ecNumber evidence="5 15">2.3.2.27</ecNumber>
    </recommendedName>
    <alternativeName>
        <fullName evidence="15">RING-type E3 ubiquitin transferase listerin</fullName>
    </alternativeName>
</protein>
<name>A0AAW1Q1I6_9CHLO</name>
<dbReference type="PANTHER" id="PTHR12389:SF0">
    <property type="entry name" value="E3 UBIQUITIN-PROTEIN LIGASE LISTERIN"/>
    <property type="match status" value="1"/>
</dbReference>
<evidence type="ECO:0000256" key="8">
    <source>
        <dbReference type="ARBA" id="ARBA00022679"/>
    </source>
</evidence>
<evidence type="ECO:0000256" key="3">
    <source>
        <dbReference type="ARBA" id="ARBA00004906"/>
    </source>
</evidence>
<comment type="pathway">
    <text evidence="3 15">Protein modification; protein ubiquitination.</text>
</comment>
<evidence type="ECO:0000256" key="11">
    <source>
        <dbReference type="ARBA" id="ARBA00022771"/>
    </source>
</evidence>
<evidence type="ECO:0000256" key="5">
    <source>
        <dbReference type="ARBA" id="ARBA00012483"/>
    </source>
</evidence>
<comment type="similarity">
    <text evidence="4 15">Belongs to the LTN1 family.</text>
</comment>
<evidence type="ECO:0000256" key="14">
    <source>
        <dbReference type="PROSITE-ProRule" id="PRU00175"/>
    </source>
</evidence>
<comment type="function">
    <text evidence="15">E3 ubiquitin-protein ligase. Component of the ribosome quality control complex (RQC), a ribosome-associated complex that mediates ubiquitination and extraction of incompletely synthesized nascent chains for proteasomal degradation.</text>
</comment>
<dbReference type="Pfam" id="PF23009">
    <property type="entry name" value="UBC_like"/>
    <property type="match status" value="1"/>
</dbReference>
<proteinExistence type="inferred from homology"/>
<dbReference type="GO" id="GO:0072344">
    <property type="term" value="P:rescue of stalled ribosome"/>
    <property type="evidence" value="ECO:0007669"/>
    <property type="project" value="UniProtKB-UniRule"/>
</dbReference>
<evidence type="ECO:0000259" key="17">
    <source>
        <dbReference type="PROSITE" id="PS50089"/>
    </source>
</evidence>
<dbReference type="CDD" id="cd16491">
    <property type="entry name" value="RING-CH-C4HC3_LTN1"/>
    <property type="match status" value="1"/>
</dbReference>
<evidence type="ECO:0000256" key="16">
    <source>
        <dbReference type="SAM" id="MobiDB-lite"/>
    </source>
</evidence>
<evidence type="ECO:0000256" key="15">
    <source>
        <dbReference type="RuleBase" id="RU367090"/>
    </source>
</evidence>
<keyword evidence="8 15" id="KW-0808">Transferase</keyword>
<evidence type="ECO:0000256" key="10">
    <source>
        <dbReference type="ARBA" id="ARBA00022737"/>
    </source>
</evidence>
<dbReference type="InterPro" id="IPR039795">
    <property type="entry name" value="LTN1/Rkr1"/>
</dbReference>
<dbReference type="InterPro" id="IPR039804">
    <property type="entry name" value="RING-CH-C4HC3_LTN1"/>
</dbReference>
<dbReference type="GO" id="GO:1990116">
    <property type="term" value="P:ribosome-associated ubiquitin-dependent protein catabolic process"/>
    <property type="evidence" value="ECO:0007669"/>
    <property type="project" value="UniProtKB-UniRule"/>
</dbReference>
<organism evidence="18 19">
    <name type="scientific">[Myrmecia] bisecta</name>
    <dbReference type="NCBI Taxonomy" id="41462"/>
    <lineage>
        <taxon>Eukaryota</taxon>
        <taxon>Viridiplantae</taxon>
        <taxon>Chlorophyta</taxon>
        <taxon>core chlorophytes</taxon>
        <taxon>Trebouxiophyceae</taxon>
        <taxon>Trebouxiales</taxon>
        <taxon>Trebouxiaceae</taxon>
        <taxon>Myrmecia</taxon>
    </lineage>
</organism>
<evidence type="ECO:0000256" key="7">
    <source>
        <dbReference type="ARBA" id="ARBA00022490"/>
    </source>
</evidence>
<keyword evidence="11 14" id="KW-0863">Zinc-finger</keyword>
<dbReference type="PANTHER" id="PTHR12389">
    <property type="entry name" value="ZINC FINGER PROTEIN 294"/>
    <property type="match status" value="1"/>
</dbReference>
<evidence type="ECO:0000313" key="19">
    <source>
        <dbReference type="Proteomes" id="UP001489004"/>
    </source>
</evidence>
<dbReference type="PROSITE" id="PS50089">
    <property type="entry name" value="ZF_RING_2"/>
    <property type="match status" value="1"/>
</dbReference>
<evidence type="ECO:0000256" key="2">
    <source>
        <dbReference type="ARBA" id="ARBA00004514"/>
    </source>
</evidence>
<dbReference type="GO" id="GO:0043023">
    <property type="term" value="F:ribosomal large subunit binding"/>
    <property type="evidence" value="ECO:0007669"/>
    <property type="project" value="TreeGrafter"/>
</dbReference>
<comment type="caution">
    <text evidence="18">The sequence shown here is derived from an EMBL/GenBank/DDBJ whole genome shotgun (WGS) entry which is preliminary data.</text>
</comment>
<evidence type="ECO:0000313" key="18">
    <source>
        <dbReference type="EMBL" id="KAK9814167.1"/>
    </source>
</evidence>
<dbReference type="InterPro" id="IPR013083">
    <property type="entry name" value="Znf_RING/FYVE/PHD"/>
</dbReference>
<keyword evidence="10" id="KW-0677">Repeat</keyword>
<dbReference type="GO" id="GO:1990112">
    <property type="term" value="C:RQC complex"/>
    <property type="evidence" value="ECO:0007669"/>
    <property type="project" value="UniProtKB-UniRule"/>
</dbReference>
<feature type="region of interest" description="Disordered" evidence="16">
    <location>
        <begin position="630"/>
        <end position="653"/>
    </location>
</feature>
<dbReference type="GO" id="GO:0005829">
    <property type="term" value="C:cytosol"/>
    <property type="evidence" value="ECO:0007669"/>
    <property type="project" value="UniProtKB-SubCell"/>
</dbReference>
<dbReference type="Pfam" id="PF13639">
    <property type="entry name" value="zf-RING_2"/>
    <property type="match status" value="1"/>
</dbReference>
<dbReference type="SUPFAM" id="SSF57850">
    <property type="entry name" value="RING/U-box"/>
    <property type="match status" value="1"/>
</dbReference>
<sequence length="891" mass="92882">MGSRSRVDLAAALCEAFGCPVVLDNLAASQSDNRVWLAVEVLCRCEEDEGLEGTARLLRDWLAGAPAQAAPAQGGSLVVEVLQRLLEGAAHSGENAAVFVGALCKLLEVLADSPGPGLATAQHFFAQHVVPASAHGVVSGALLRALLDEVAPAFRDGGDADGIADAGLTELTGALVEAVLARPPVTVLEGATMAACDALCTLLHCFPIGDRLSSAGAATAEERSSLLAVLQRQVGGRQAATAAAAALRRMALQAGAGPDADPEDQHPRDSVEVDAAVAELALRVVAYCWPIMTHQDWGAVLALLQAGVTAAALILEQRAEAVVGAVVAAAARLSTAAPPLPDVALQLLQRLNRLGLTQGSDKYKEAEAGLVAELADEGSGEALSRVAQAWLRTLALLLEVGRQPASQLAASEAWQAARHSLLSDALRLLFAKGICEAAASAGGVVTSAASVAWRSACRPLWDAVAQTTIAAASSSSEQAAVAQGIAEADAWAAETGVDACGSLLALLLTDQPHPGLQSAALKMLLGPDLVTRLSTAAVLVAKEEAEEAVGGGGDAVTLLTDAGVRVEVAAAVMHSQGTRSFLLAWAVLLAHLLAFAPGAPGCRHLAETIRGIHELVPTLLDMLSGHLPLAQQPTPPSGKRPIASKPGHSAAAAAAAAEDRRTIDWDFAADLQALGVPQCAADLPPLARLLYRAVLHALPSSARSWFMDLRDRSLAAAVEAYTAEHESPALLRREFALLQSPVAGSQDNFSIRTNPVTREVVSVMDVEDGARLEMVVRLPAAAPLRPPEVDCRRKVGVAEGRLRKWLLSITAFLRNQNGSVAEAIALWQRNVGKEFEGVEECLICYSVVSATDGKLPRLQCNTCSKKFHGACLYKWFKSSGKSNCPHCQSPW</sequence>
<dbReference type="EC" id="2.3.2.27" evidence="5 15"/>
<accession>A0AAW1Q1I6</accession>
<dbReference type="InterPro" id="IPR054477">
    <property type="entry name" value="LTN1_E3_ligase_6th"/>
</dbReference>
<dbReference type="AlphaFoldDB" id="A0AAW1Q1I6"/>
<evidence type="ECO:0000256" key="6">
    <source>
        <dbReference type="ARBA" id="ARBA00017157"/>
    </source>
</evidence>
<dbReference type="InterPro" id="IPR054478">
    <property type="entry name" value="LTN1_UBC"/>
</dbReference>
<dbReference type="Proteomes" id="UP001489004">
    <property type="component" value="Unassembled WGS sequence"/>
</dbReference>
<keyword evidence="13 15" id="KW-0862">Zinc</keyword>
<dbReference type="GO" id="GO:0008270">
    <property type="term" value="F:zinc ion binding"/>
    <property type="evidence" value="ECO:0007669"/>
    <property type="project" value="UniProtKB-KW"/>
</dbReference>
<gene>
    <name evidence="18" type="ORF">WJX72_001547</name>
</gene>
<dbReference type="Gene3D" id="3.30.40.10">
    <property type="entry name" value="Zinc/RING finger domain, C3HC4 (zinc finger)"/>
    <property type="match status" value="1"/>
</dbReference>
<keyword evidence="19" id="KW-1185">Reference proteome</keyword>
<keyword evidence="7" id="KW-0963">Cytoplasm</keyword>
<comment type="subunit">
    <text evidence="15">Component of the ribosome quality control complex (RQC).</text>
</comment>
<evidence type="ECO:0000256" key="9">
    <source>
        <dbReference type="ARBA" id="ARBA00022723"/>
    </source>
</evidence>
<dbReference type="InterPro" id="IPR001841">
    <property type="entry name" value="Znf_RING"/>
</dbReference>
<comment type="catalytic activity">
    <reaction evidence="1 15">
        <text>S-ubiquitinyl-[E2 ubiquitin-conjugating enzyme]-L-cysteine + [acceptor protein]-L-lysine = [E2 ubiquitin-conjugating enzyme]-L-cysteine + N(6)-ubiquitinyl-[acceptor protein]-L-lysine.</text>
        <dbReference type="EC" id="2.3.2.27"/>
    </reaction>
</comment>
<keyword evidence="12 15" id="KW-0833">Ubl conjugation pathway</keyword>
<dbReference type="GO" id="GO:0061630">
    <property type="term" value="F:ubiquitin protein ligase activity"/>
    <property type="evidence" value="ECO:0007669"/>
    <property type="project" value="UniProtKB-UniRule"/>
</dbReference>
<comment type="subcellular location">
    <subcellularLocation>
        <location evidence="2">Cytoplasm</location>
        <location evidence="2">Cytosol</location>
    </subcellularLocation>
</comment>
<keyword evidence="9 15" id="KW-0479">Metal-binding</keyword>
<dbReference type="Pfam" id="PF22999">
    <property type="entry name" value="LTN1_E3_ligase_6th"/>
    <property type="match status" value="1"/>
</dbReference>
<feature type="domain" description="RING-type" evidence="17">
    <location>
        <begin position="841"/>
        <end position="888"/>
    </location>
</feature>